<comment type="caution">
    <text evidence="2">The sequence shown here is derived from an EMBL/GenBank/DDBJ whole genome shotgun (WGS) entry which is preliminary data.</text>
</comment>
<protein>
    <recommendedName>
        <fullName evidence="3">EF-hand domain-containing protein</fullName>
    </recommendedName>
</protein>
<gene>
    <name evidence="2" type="ORF">L596_015396</name>
</gene>
<proteinExistence type="predicted"/>
<reference evidence="2" key="2">
    <citation type="journal article" date="2015" name="Genome Biol.">
        <title>Comparative genomics of Steinernema reveals deeply conserved gene regulatory networks.</title>
        <authorList>
            <person name="Dillman A.R."/>
            <person name="Macchietto M."/>
            <person name="Porter C.F."/>
            <person name="Rogers A."/>
            <person name="Williams B."/>
            <person name="Antoshechkin I."/>
            <person name="Lee M.M."/>
            <person name="Goodwin Z."/>
            <person name="Lu X."/>
            <person name="Lewis E.E."/>
            <person name="Goodrich-Blair H."/>
            <person name="Stock S.P."/>
            <person name="Adams B.J."/>
            <person name="Sternberg P.W."/>
            <person name="Mortazavi A."/>
        </authorList>
    </citation>
    <scope>NUCLEOTIDE SEQUENCE [LARGE SCALE GENOMIC DNA]</scope>
    <source>
        <strain evidence="2">ALL</strain>
    </source>
</reference>
<evidence type="ECO:0008006" key="3">
    <source>
        <dbReference type="Google" id="ProtNLM"/>
    </source>
</evidence>
<feature type="chain" id="PRO_5020574497" description="EF-hand domain-containing protein" evidence="1">
    <location>
        <begin position="21"/>
        <end position="151"/>
    </location>
</feature>
<reference evidence="2" key="1">
    <citation type="submission" date="2013-11" db="EMBL/GenBank/DDBJ databases">
        <authorList>
            <person name="Sternberg P."/>
            <person name="Dillman A."/>
            <person name="Macchietto M."/>
        </authorList>
    </citation>
    <scope>NUCLEOTIDE SEQUENCE</scope>
    <source>
        <strain evidence="2">ALL</strain>
    </source>
</reference>
<sequence length="151" mass="16401">MAAPPVLALIFAFALSSTLAGPEKLTLGDLLAASDSQVDKKVIELSFRLADVDNDKQLDAKEARQATLIGMQLSQAKGGEISDGDKKEDRLIDVAESDKLLEHPEKLDESQIRRLRTDLELLNEGENGNEAPTEVPIPLLADSLTLEEIKP</sequence>
<dbReference type="AlphaFoldDB" id="A0A4U5NFV3"/>
<dbReference type="EMBL" id="AZBU02000004">
    <property type="protein sequence ID" value="TKR81543.1"/>
    <property type="molecule type" value="Genomic_DNA"/>
</dbReference>
<evidence type="ECO:0000256" key="1">
    <source>
        <dbReference type="SAM" id="SignalP"/>
    </source>
</evidence>
<accession>A0A4U5NFV3</accession>
<reference evidence="2" key="3">
    <citation type="journal article" date="2019" name="G3 (Bethesda)">
        <title>Hybrid Assembly of the Genome of the Entomopathogenic Nematode Steinernema carpocapsae Identifies the X-Chromosome.</title>
        <authorList>
            <person name="Serra L."/>
            <person name="Macchietto M."/>
            <person name="Macias-Munoz A."/>
            <person name="McGill C.J."/>
            <person name="Rodriguez I.M."/>
            <person name="Rodriguez B."/>
            <person name="Murad R."/>
            <person name="Mortazavi A."/>
        </authorList>
    </citation>
    <scope>NUCLEOTIDE SEQUENCE</scope>
    <source>
        <strain evidence="2">ALL</strain>
    </source>
</reference>
<organism evidence="2">
    <name type="scientific">Steinernema carpocapsae</name>
    <name type="common">Entomopathogenic nematode</name>
    <dbReference type="NCBI Taxonomy" id="34508"/>
    <lineage>
        <taxon>Eukaryota</taxon>
        <taxon>Metazoa</taxon>
        <taxon>Ecdysozoa</taxon>
        <taxon>Nematoda</taxon>
        <taxon>Chromadorea</taxon>
        <taxon>Rhabditida</taxon>
        <taxon>Tylenchina</taxon>
        <taxon>Panagrolaimomorpha</taxon>
        <taxon>Strongyloidoidea</taxon>
        <taxon>Steinernematidae</taxon>
        <taxon>Steinernema</taxon>
    </lineage>
</organism>
<evidence type="ECO:0000313" key="2">
    <source>
        <dbReference type="EMBL" id="TKR81543.1"/>
    </source>
</evidence>
<keyword evidence="1" id="KW-0732">Signal</keyword>
<feature type="signal peptide" evidence="1">
    <location>
        <begin position="1"/>
        <end position="20"/>
    </location>
</feature>
<name>A0A4U5NFV3_STECR</name>